<feature type="region of interest" description="Disordered" evidence="1">
    <location>
        <begin position="306"/>
        <end position="326"/>
    </location>
</feature>
<protein>
    <submittedName>
        <fullName evidence="2">DUF4003 family protein</fullName>
    </submittedName>
</protein>
<feature type="compositionally biased region" description="Gly residues" evidence="1">
    <location>
        <begin position="308"/>
        <end position="326"/>
    </location>
</feature>
<reference evidence="2 3" key="1">
    <citation type="submission" date="2023-04" db="EMBL/GenBank/DDBJ databases">
        <title>Antarctic isolates genomes.</title>
        <authorList>
            <person name="Dimov S.G."/>
        </authorList>
    </citation>
    <scope>NUCLEOTIDE SEQUENCE [LARGE SCALE GENOMIC DNA]</scope>
    <source>
        <strain evidence="2 3">AL19</strain>
    </source>
</reference>
<dbReference type="Proteomes" id="UP001243286">
    <property type="component" value="Unassembled WGS sequence"/>
</dbReference>
<sequence>MDVVGPFLARLEETGHYFVNYQDGILIELAFDDTVGRHHRTFTDLEQTAADLEKRLRSHQTQALLLASKIHAYDASPSERVTQMMSIYSFFATHRLVHPLNAYSTALLISRLDATDAQLQRTVDLYRLVKDSHRFIVSPLLMSFLFLNSLRRGELTDIHDQIESTYAVLKKQFGRSQQTYVTALLLSLVPVEDHSTYIDQLTQSRNLYRKQGIPLSFHGLLALLGDPRSHQPALQQMTEQLRHNSHFKYRKDLVFLTAVRLYVADHPTLHQLFGPLSPSNLTDSSDFLPVYLFPVDLTDTSHATDGGMADGGFDGGDGGGGGSGGD</sequence>
<evidence type="ECO:0000256" key="1">
    <source>
        <dbReference type="SAM" id="MobiDB-lite"/>
    </source>
</evidence>
<dbReference type="InterPro" id="IPR025062">
    <property type="entry name" value="DUF4003"/>
</dbReference>
<evidence type="ECO:0000313" key="3">
    <source>
        <dbReference type="Proteomes" id="UP001243286"/>
    </source>
</evidence>
<organism evidence="2 3">
    <name type="scientific">Exiguobacterium antarcticum</name>
    <dbReference type="NCBI Taxonomy" id="132920"/>
    <lineage>
        <taxon>Bacteria</taxon>
        <taxon>Bacillati</taxon>
        <taxon>Bacillota</taxon>
        <taxon>Bacilli</taxon>
        <taxon>Bacillales</taxon>
        <taxon>Bacillales Family XII. Incertae Sedis</taxon>
        <taxon>Exiguobacterium</taxon>
    </lineage>
</organism>
<gene>
    <name evidence="2" type="ORF">QK289_04745</name>
</gene>
<dbReference type="Pfam" id="PF13170">
    <property type="entry name" value="DUF4003"/>
    <property type="match status" value="1"/>
</dbReference>
<proteinExistence type="predicted"/>
<evidence type="ECO:0000313" key="2">
    <source>
        <dbReference type="EMBL" id="MDI3234308.1"/>
    </source>
</evidence>
<dbReference type="EMBL" id="JASBQV010000004">
    <property type="protein sequence ID" value="MDI3234308.1"/>
    <property type="molecule type" value="Genomic_DNA"/>
</dbReference>
<accession>A0ABT6R045</accession>
<keyword evidence="3" id="KW-1185">Reference proteome</keyword>
<comment type="caution">
    <text evidence="2">The sequence shown here is derived from an EMBL/GenBank/DDBJ whole genome shotgun (WGS) entry which is preliminary data.</text>
</comment>
<dbReference type="RefSeq" id="WP_282354971.1">
    <property type="nucleotide sequence ID" value="NZ_JASBQV010000004.1"/>
</dbReference>
<name>A0ABT6R045_9BACL</name>